<reference evidence="1" key="1">
    <citation type="submission" date="2022-08" db="EMBL/GenBank/DDBJ databases">
        <title>Genome Sequence of Lecanicillium fungicola.</title>
        <authorList>
            <person name="Buettner E."/>
        </authorList>
    </citation>
    <scope>NUCLEOTIDE SEQUENCE</scope>
    <source>
        <strain evidence="1">Babe33</strain>
    </source>
</reference>
<gene>
    <name evidence="1" type="ORF">NQ176_g120</name>
</gene>
<keyword evidence="2" id="KW-1185">Reference proteome</keyword>
<proteinExistence type="predicted"/>
<evidence type="ECO:0000313" key="2">
    <source>
        <dbReference type="Proteomes" id="UP001143910"/>
    </source>
</evidence>
<sequence length="295" mass="32713">MELPVELSLPEASGLMVVYSILYVLPLYGSDATRPSPSRSRDDPAAIRARVRAVTLSTTACSAITLFILCHLSQKETALYMMGYWPIRLTQSAKALLLTAILFAGPLYESLIIEGGCQHLGSGLLDVWRNWPDWRNIVAGPVTEECLFRSAVVPLLLLAKASSSSIIFLSPLAFGGAHIHHFYEFRIMYPRVPLYAAIARTVLQLGYTSIFGAYATFIFLQTGSLLAVILVHAFCNSLGLPRVWGYMEPYWLPSATSKSTQLKWTIPYYMLLVGGLALWWKNLFTLTDSSTGLHN</sequence>
<comment type="caution">
    <text evidence="1">The sequence shown here is derived from an EMBL/GenBank/DDBJ whole genome shotgun (WGS) entry which is preliminary data.</text>
</comment>
<dbReference type="EMBL" id="JANJQO010000004">
    <property type="protein sequence ID" value="KAJ2984214.1"/>
    <property type="molecule type" value="Genomic_DNA"/>
</dbReference>
<name>A0ACC1NZ88_9HYPO</name>
<organism evidence="1 2">
    <name type="scientific">Zarea fungicola</name>
    <dbReference type="NCBI Taxonomy" id="93591"/>
    <lineage>
        <taxon>Eukaryota</taxon>
        <taxon>Fungi</taxon>
        <taxon>Dikarya</taxon>
        <taxon>Ascomycota</taxon>
        <taxon>Pezizomycotina</taxon>
        <taxon>Sordariomycetes</taxon>
        <taxon>Hypocreomycetidae</taxon>
        <taxon>Hypocreales</taxon>
        <taxon>Cordycipitaceae</taxon>
        <taxon>Zarea</taxon>
    </lineage>
</organism>
<dbReference type="Proteomes" id="UP001143910">
    <property type="component" value="Unassembled WGS sequence"/>
</dbReference>
<accession>A0ACC1NZ88</accession>
<protein>
    <submittedName>
        <fullName evidence="1">Uncharacterized protein</fullName>
    </submittedName>
</protein>
<evidence type="ECO:0000313" key="1">
    <source>
        <dbReference type="EMBL" id="KAJ2984214.1"/>
    </source>
</evidence>